<accession>A0A8J5KNN0</accession>
<evidence type="ECO:0000313" key="5">
    <source>
        <dbReference type="Proteomes" id="UP000734854"/>
    </source>
</evidence>
<keyword evidence="1" id="KW-0539">Nucleus</keyword>
<proteinExistence type="predicted"/>
<keyword evidence="5" id="KW-1185">Reference proteome</keyword>
<evidence type="ECO:0000259" key="3">
    <source>
        <dbReference type="PROSITE" id="PS51742"/>
    </source>
</evidence>
<dbReference type="InterPro" id="IPR005175">
    <property type="entry name" value="PPC_dom"/>
</dbReference>
<dbReference type="PANTHER" id="PTHR31500">
    <property type="entry name" value="AT-HOOK MOTIF NUCLEAR-LOCALIZED PROTEIN 9"/>
    <property type="match status" value="1"/>
</dbReference>
<evidence type="ECO:0000256" key="1">
    <source>
        <dbReference type="RuleBase" id="RU367031"/>
    </source>
</evidence>
<keyword evidence="1" id="KW-0238">DNA-binding</keyword>
<keyword evidence="1" id="KW-0805">Transcription regulation</keyword>
<feature type="region of interest" description="Disordered" evidence="2">
    <location>
        <begin position="1"/>
        <end position="98"/>
    </location>
</feature>
<dbReference type="GO" id="GO:0003680">
    <property type="term" value="F:minor groove of adenine-thymine-rich DNA binding"/>
    <property type="evidence" value="ECO:0007669"/>
    <property type="project" value="UniProtKB-UniRule"/>
</dbReference>
<dbReference type="Proteomes" id="UP000734854">
    <property type="component" value="Unassembled WGS sequence"/>
</dbReference>
<gene>
    <name evidence="4" type="ORF">ZIOFF_052726</name>
</gene>
<comment type="domain">
    <text evidence="1">The PPC domain mediates interactions between AHL proteins.</text>
</comment>
<name>A0A8J5KNN0_ZINOF</name>
<dbReference type="CDD" id="cd11378">
    <property type="entry name" value="DUF296"/>
    <property type="match status" value="1"/>
</dbReference>
<evidence type="ECO:0000313" key="4">
    <source>
        <dbReference type="EMBL" id="KAG6491386.1"/>
    </source>
</evidence>
<evidence type="ECO:0000256" key="2">
    <source>
        <dbReference type="SAM" id="MobiDB-lite"/>
    </source>
</evidence>
<sequence length="184" mass="18989">MAAQSLSIQSASVGSGVFQVDSPPAASAHGGSELGEGANLVESVNRKRGRPRKYGPDGAVALALSPSSLSAPSGTARTRSGSAPGAGIPTQKRGRGRPLGTWRKQQLASLGEWVAGSAGLRFTPHVIMIAVGEDIAMKIMSFSQQGPRVVCILLTNGAVSTVTLRQFATSGGTVTYEVWLFLIL</sequence>
<feature type="domain" description="PPC" evidence="3">
    <location>
        <begin position="116"/>
        <end position="184"/>
    </location>
</feature>
<dbReference type="PROSITE" id="PS51742">
    <property type="entry name" value="PPC"/>
    <property type="match status" value="1"/>
</dbReference>
<comment type="caution">
    <text evidence="4">The sequence shown here is derived from an EMBL/GenBank/DDBJ whole genome shotgun (WGS) entry which is preliminary data.</text>
</comment>
<dbReference type="GO" id="GO:0005634">
    <property type="term" value="C:nucleus"/>
    <property type="evidence" value="ECO:0007669"/>
    <property type="project" value="UniProtKB-SubCell"/>
</dbReference>
<feature type="compositionally biased region" description="Low complexity" evidence="2">
    <location>
        <begin position="61"/>
        <end position="73"/>
    </location>
</feature>
<reference evidence="4 5" key="1">
    <citation type="submission" date="2020-08" db="EMBL/GenBank/DDBJ databases">
        <title>Plant Genome Project.</title>
        <authorList>
            <person name="Zhang R.-G."/>
        </authorList>
    </citation>
    <scope>NUCLEOTIDE SEQUENCE [LARGE SCALE GENOMIC DNA]</scope>
    <source>
        <tissue evidence="4">Rhizome</tissue>
    </source>
</reference>
<comment type="function">
    <text evidence="1">Transcription factor that specifically binds AT-rich DNA sequences related to the nuclear matrix attachment regions (MARs).</text>
</comment>
<protein>
    <recommendedName>
        <fullName evidence="1">AT-hook motif nuclear-localized protein</fullName>
    </recommendedName>
</protein>
<dbReference type="EMBL" id="JACMSC010000014">
    <property type="protein sequence ID" value="KAG6491386.1"/>
    <property type="molecule type" value="Genomic_DNA"/>
</dbReference>
<dbReference type="Pfam" id="PF03479">
    <property type="entry name" value="PCC"/>
    <property type="match status" value="1"/>
</dbReference>
<dbReference type="InterPro" id="IPR039605">
    <property type="entry name" value="AHL"/>
</dbReference>
<organism evidence="4 5">
    <name type="scientific">Zingiber officinale</name>
    <name type="common">Ginger</name>
    <name type="synonym">Amomum zingiber</name>
    <dbReference type="NCBI Taxonomy" id="94328"/>
    <lineage>
        <taxon>Eukaryota</taxon>
        <taxon>Viridiplantae</taxon>
        <taxon>Streptophyta</taxon>
        <taxon>Embryophyta</taxon>
        <taxon>Tracheophyta</taxon>
        <taxon>Spermatophyta</taxon>
        <taxon>Magnoliopsida</taxon>
        <taxon>Liliopsida</taxon>
        <taxon>Zingiberales</taxon>
        <taxon>Zingiberaceae</taxon>
        <taxon>Zingiber</taxon>
    </lineage>
</organism>
<dbReference type="AlphaFoldDB" id="A0A8J5KNN0"/>
<dbReference type="Gene3D" id="3.30.1330.80">
    <property type="entry name" value="Hypothetical protein, similar to alpha- acetolactate decarboxylase, domain 2"/>
    <property type="match status" value="1"/>
</dbReference>
<feature type="compositionally biased region" description="Polar residues" evidence="2">
    <location>
        <begin position="1"/>
        <end position="13"/>
    </location>
</feature>
<dbReference type="SUPFAM" id="SSF117856">
    <property type="entry name" value="AF0104/ALDC/Ptd012-like"/>
    <property type="match status" value="1"/>
</dbReference>
<comment type="subcellular location">
    <subcellularLocation>
        <location evidence="1">Nucleus</location>
    </subcellularLocation>
</comment>
<dbReference type="PANTHER" id="PTHR31500:SF9">
    <property type="entry name" value="AT-HOOK MOTIF NUCLEAR-LOCALIZED PROTEIN 9"/>
    <property type="match status" value="1"/>
</dbReference>
<keyword evidence="1" id="KW-0804">Transcription</keyword>